<dbReference type="AlphaFoldDB" id="A0A0C2X5X4"/>
<dbReference type="EMBL" id="KN818247">
    <property type="protein sequence ID" value="KIL64671.1"/>
    <property type="molecule type" value="Genomic_DNA"/>
</dbReference>
<feature type="transmembrane region" description="Helical" evidence="1">
    <location>
        <begin position="238"/>
        <end position="271"/>
    </location>
</feature>
<dbReference type="OrthoDB" id="3357408at2759"/>
<feature type="transmembrane region" description="Helical" evidence="1">
    <location>
        <begin position="212"/>
        <end position="232"/>
    </location>
</feature>
<evidence type="ECO:0000313" key="3">
    <source>
        <dbReference type="Proteomes" id="UP000054549"/>
    </source>
</evidence>
<feature type="transmembrane region" description="Helical" evidence="1">
    <location>
        <begin position="171"/>
        <end position="192"/>
    </location>
</feature>
<keyword evidence="1" id="KW-0472">Membrane</keyword>
<feature type="transmembrane region" description="Helical" evidence="1">
    <location>
        <begin position="12"/>
        <end position="29"/>
    </location>
</feature>
<feature type="transmembrane region" description="Helical" evidence="1">
    <location>
        <begin position="91"/>
        <end position="112"/>
    </location>
</feature>
<evidence type="ECO:0000313" key="2">
    <source>
        <dbReference type="EMBL" id="KIL64671.1"/>
    </source>
</evidence>
<dbReference type="Proteomes" id="UP000054549">
    <property type="component" value="Unassembled WGS sequence"/>
</dbReference>
<sequence>MTSSSTRYLPAIFFGLYSASFIHCVRWLMFEDEGWRIRKKIHWWLVTATLLVFFLSTALFCGVAMTIFESNASSIISPAVFLASNLLDSSAIQWSILMVIDSVMIYRCWIVFLKNRSIVYFPVVLWCLCLTCETLSCYCELARLIPPNVIMPDPIQNMCLTSQYIAWTPKGFYMCNIVINIYATSALVYKIWRAASTNRLYRICRILTESGILYTLSSLICLISWILSYPIYGWDLQYMAPAALLFIAPFGFQIVLCLLMFIPGIAFNLIIIRVGEQRAKGEDTWVDYRDASNALMPSELLNHCADMSTQGEMGQDSHERMDEGGAMEINETDAGEIMEVDRTRDLEGQS</sequence>
<reference evidence="2 3" key="1">
    <citation type="submission" date="2014-04" db="EMBL/GenBank/DDBJ databases">
        <title>Evolutionary Origins and Diversification of the Mycorrhizal Mutualists.</title>
        <authorList>
            <consortium name="DOE Joint Genome Institute"/>
            <consortium name="Mycorrhizal Genomics Consortium"/>
            <person name="Kohler A."/>
            <person name="Kuo A."/>
            <person name="Nagy L.G."/>
            <person name="Floudas D."/>
            <person name="Copeland A."/>
            <person name="Barry K.W."/>
            <person name="Cichocki N."/>
            <person name="Veneault-Fourrey C."/>
            <person name="LaButti K."/>
            <person name="Lindquist E.A."/>
            <person name="Lipzen A."/>
            <person name="Lundell T."/>
            <person name="Morin E."/>
            <person name="Murat C."/>
            <person name="Riley R."/>
            <person name="Ohm R."/>
            <person name="Sun H."/>
            <person name="Tunlid A."/>
            <person name="Henrissat B."/>
            <person name="Grigoriev I.V."/>
            <person name="Hibbett D.S."/>
            <person name="Martin F."/>
        </authorList>
    </citation>
    <scope>NUCLEOTIDE SEQUENCE [LARGE SCALE GENOMIC DNA]</scope>
    <source>
        <strain evidence="2 3">Koide BX008</strain>
    </source>
</reference>
<keyword evidence="1" id="KW-0812">Transmembrane</keyword>
<keyword evidence="1" id="KW-1133">Transmembrane helix</keyword>
<feature type="transmembrane region" description="Helical" evidence="1">
    <location>
        <begin position="119"/>
        <end position="145"/>
    </location>
</feature>
<name>A0A0C2X5X4_AMAMK</name>
<proteinExistence type="predicted"/>
<gene>
    <name evidence="2" type="ORF">M378DRAFT_570650</name>
</gene>
<keyword evidence="3" id="KW-1185">Reference proteome</keyword>
<feature type="transmembrane region" description="Helical" evidence="1">
    <location>
        <begin position="41"/>
        <end position="68"/>
    </location>
</feature>
<dbReference type="InParanoid" id="A0A0C2X5X4"/>
<dbReference type="HOGENOM" id="CLU_044614_1_1_1"/>
<accession>A0A0C2X5X4</accession>
<evidence type="ECO:0000256" key="1">
    <source>
        <dbReference type="SAM" id="Phobius"/>
    </source>
</evidence>
<organism evidence="2 3">
    <name type="scientific">Amanita muscaria (strain Koide BX008)</name>
    <dbReference type="NCBI Taxonomy" id="946122"/>
    <lineage>
        <taxon>Eukaryota</taxon>
        <taxon>Fungi</taxon>
        <taxon>Dikarya</taxon>
        <taxon>Basidiomycota</taxon>
        <taxon>Agaricomycotina</taxon>
        <taxon>Agaricomycetes</taxon>
        <taxon>Agaricomycetidae</taxon>
        <taxon>Agaricales</taxon>
        <taxon>Pluteineae</taxon>
        <taxon>Amanitaceae</taxon>
        <taxon>Amanita</taxon>
    </lineage>
</organism>
<protein>
    <submittedName>
        <fullName evidence="2">Uncharacterized protein</fullName>
    </submittedName>
</protein>